<dbReference type="PATRIC" id="fig|1219045.3.peg.1403"/>
<keyword evidence="2" id="KW-1185">Reference proteome</keyword>
<dbReference type="OrthoDB" id="8455529at2"/>
<evidence type="ECO:0000313" key="2">
    <source>
        <dbReference type="Proteomes" id="UP000024284"/>
    </source>
</evidence>
<comment type="caution">
    <text evidence="1">The sequence shown here is derived from an EMBL/GenBank/DDBJ whole genome shotgun (WGS) entry which is preliminary data.</text>
</comment>
<dbReference type="AlphaFoldDB" id="A0A086PBS2"/>
<dbReference type="eggNOG" id="COG0640">
    <property type="taxonomic scope" value="Bacteria"/>
</dbReference>
<dbReference type="Proteomes" id="UP000024284">
    <property type="component" value="Unassembled WGS sequence"/>
</dbReference>
<evidence type="ECO:0008006" key="3">
    <source>
        <dbReference type="Google" id="ProtNLM"/>
    </source>
</evidence>
<reference evidence="1" key="1">
    <citation type="submission" date="2014-08" db="EMBL/GenBank/DDBJ databases">
        <title>Draft genome sequences of Sphingobium herbicidovorans.</title>
        <authorList>
            <person name="Gan H.M."/>
            <person name="Gan H.Y."/>
            <person name="Savka M.A."/>
        </authorList>
    </citation>
    <scope>NUCLEOTIDE SEQUENCE [LARGE SCALE GENOMIC DNA]</scope>
    <source>
        <strain evidence="1">NBRC 16415</strain>
    </source>
</reference>
<sequence>MSFVEANPGQAVFRLSMEGVEQIDASFASEAIVELVRRYRCNKGICLVDLLDPELRFNIDLAAARVNVPVAIWNGNVIEMIGGQPSQGNREALEYALKRPYARAAELADTLSLSIANASTKFKQLWEQGFLMRSESAADSGGVEFLYRRIG</sequence>
<gene>
    <name evidence="1" type="ORF">BV98_001371</name>
</gene>
<dbReference type="STRING" id="76947.GCA_002080435_03976"/>
<dbReference type="EMBL" id="JFZA02000010">
    <property type="protein sequence ID" value="KFG90840.1"/>
    <property type="molecule type" value="Genomic_DNA"/>
</dbReference>
<accession>A0A086PBS2</accession>
<evidence type="ECO:0000313" key="1">
    <source>
        <dbReference type="EMBL" id="KFG90840.1"/>
    </source>
</evidence>
<dbReference type="RefSeq" id="WP_081570589.1">
    <property type="nucleotide sequence ID" value="NZ_BCZD01000045.1"/>
</dbReference>
<organism evidence="1 2">
    <name type="scientific">Sphingobium herbicidovorans (strain ATCC 700291 / DSM 11019 / CCUG 56400 / KCTC 2939 / LMG 18315 / NBRC 16415 / MH)</name>
    <name type="common">Sphingomonas herbicidovorans</name>
    <dbReference type="NCBI Taxonomy" id="1219045"/>
    <lineage>
        <taxon>Bacteria</taxon>
        <taxon>Pseudomonadati</taxon>
        <taxon>Pseudomonadota</taxon>
        <taxon>Alphaproteobacteria</taxon>
        <taxon>Sphingomonadales</taxon>
        <taxon>Sphingomonadaceae</taxon>
        <taxon>Sphingobium</taxon>
    </lineage>
</organism>
<name>A0A086PBS2_SPHHM</name>
<proteinExistence type="predicted"/>
<protein>
    <recommendedName>
        <fullName evidence="3">DNA-binding protein</fullName>
    </recommendedName>
</protein>